<evidence type="ECO:0000256" key="1">
    <source>
        <dbReference type="ARBA" id="ARBA00006607"/>
    </source>
</evidence>
<gene>
    <name evidence="6" type="ORF">HNQ80_004075</name>
</gene>
<dbReference type="SUPFAM" id="SSF48592">
    <property type="entry name" value="GroEL equatorial domain-like"/>
    <property type="match status" value="1"/>
</dbReference>
<dbReference type="Pfam" id="PF00118">
    <property type="entry name" value="Cpn60_TCP1"/>
    <property type="match status" value="1"/>
</dbReference>
<organism evidence="6 7">
    <name type="scientific">Anaerosolibacter carboniphilus</name>
    <dbReference type="NCBI Taxonomy" id="1417629"/>
    <lineage>
        <taxon>Bacteria</taxon>
        <taxon>Bacillati</taxon>
        <taxon>Bacillota</taxon>
        <taxon>Clostridia</taxon>
        <taxon>Peptostreptococcales</taxon>
        <taxon>Thermotaleaceae</taxon>
        <taxon>Anaerosolibacter</taxon>
    </lineage>
</organism>
<dbReference type="PROSITE" id="PS00751">
    <property type="entry name" value="TCP1_2"/>
    <property type="match status" value="1"/>
</dbReference>
<dbReference type="CDD" id="cd00309">
    <property type="entry name" value="chaperonin_type_I_II"/>
    <property type="match status" value="1"/>
</dbReference>
<dbReference type="Gene3D" id="3.50.7.10">
    <property type="entry name" value="GroEL"/>
    <property type="match status" value="1"/>
</dbReference>
<keyword evidence="4" id="KW-0067">ATP-binding</keyword>
<dbReference type="GO" id="GO:0051082">
    <property type="term" value="F:unfolded protein binding"/>
    <property type="evidence" value="ECO:0007669"/>
    <property type="project" value="InterPro"/>
</dbReference>
<dbReference type="GO" id="GO:0005524">
    <property type="term" value="F:ATP binding"/>
    <property type="evidence" value="ECO:0007669"/>
    <property type="project" value="UniProtKB-KW"/>
</dbReference>
<dbReference type="GO" id="GO:0140662">
    <property type="term" value="F:ATP-dependent protein folding chaperone"/>
    <property type="evidence" value="ECO:0007669"/>
    <property type="project" value="InterPro"/>
</dbReference>
<keyword evidence="3" id="KW-0547">Nucleotide-binding</keyword>
<comment type="caution">
    <text evidence="6">The sequence shown here is derived from an EMBL/GenBank/DDBJ whole genome shotgun (WGS) entry which is preliminary data.</text>
</comment>
<dbReference type="InterPro" id="IPR027409">
    <property type="entry name" value="GroEL-like_apical_dom_sf"/>
</dbReference>
<keyword evidence="5" id="KW-0143">Chaperone</keyword>
<sequence length="509" mass="56224">MYMKNADGENRKDRSTALDNNVQAIRAVVSAVEGTIGPKGMDCMIVDDQGQFIVTNDGVTILMEMDVSHPAALMMVNAAYAQQCQAGDGTTTMTIIAGAIIESAVYHIQRGVSVHKLIEGIKIGISEAIQYIEAVSVSIDEENQELLKSVAWIAGRGNQEIVDLIYQGAQMLQQDKIKAKDYRFGDHIIAIEGTQNEILQGMVIDRKPLNHRINYHLEKAKILIIDDCLQPEGLGEELLNTENGFGQYIENRKHFEKWIEKIIEMKVNAIFIDRRVDEYGEQALVDAGVMVVHSVLNEQLLELARFTGARPIKKNALNKDMNELENYCGYAGKIDFDPELEHIKIFEGIGDPMVKIIISASTGPVLREKERVAKDAASALQAATKYGIVTGGGAIELACAVHLEELRNRISGTGKYGIDCVIDGLKRPIHHMIENAGYNPLEKLEAAIQECRDNKNLHIGIDCESGEIKNLSIQGIFDPTWVKTTALKTACEIAEAILKINLIVKGKNM</sequence>
<comment type="similarity">
    <text evidence="2">Belongs to the TCP-1 chaperonin family.</text>
</comment>
<dbReference type="AlphaFoldDB" id="A0A841L6C1"/>
<dbReference type="InterPro" id="IPR002194">
    <property type="entry name" value="Chaperonin_TCP-1_CS"/>
</dbReference>
<comment type="similarity">
    <text evidence="1">Belongs to the chaperonin (HSP60) family.</text>
</comment>
<dbReference type="InterPro" id="IPR027413">
    <property type="entry name" value="GROEL-like_equatorial_sf"/>
</dbReference>
<dbReference type="Gene3D" id="1.10.560.10">
    <property type="entry name" value="GroEL-like equatorial domain"/>
    <property type="match status" value="1"/>
</dbReference>
<name>A0A841L6C1_9FIRM</name>
<evidence type="ECO:0000313" key="7">
    <source>
        <dbReference type="Proteomes" id="UP000579281"/>
    </source>
</evidence>
<dbReference type="PANTHER" id="PTHR11353">
    <property type="entry name" value="CHAPERONIN"/>
    <property type="match status" value="1"/>
</dbReference>
<evidence type="ECO:0000313" key="6">
    <source>
        <dbReference type="EMBL" id="MBB6217939.1"/>
    </source>
</evidence>
<dbReference type="SUPFAM" id="SSF52029">
    <property type="entry name" value="GroEL apical domain-like"/>
    <property type="match status" value="1"/>
</dbReference>
<evidence type="ECO:0000256" key="4">
    <source>
        <dbReference type="ARBA" id="ARBA00022840"/>
    </source>
</evidence>
<dbReference type="InterPro" id="IPR017998">
    <property type="entry name" value="Chaperone_TCP-1"/>
</dbReference>
<evidence type="ECO:0000256" key="5">
    <source>
        <dbReference type="ARBA" id="ARBA00023186"/>
    </source>
</evidence>
<reference evidence="6 7" key="1">
    <citation type="submission" date="2020-08" db="EMBL/GenBank/DDBJ databases">
        <title>Genomic Encyclopedia of Type Strains, Phase IV (KMG-IV): sequencing the most valuable type-strain genomes for metagenomic binning, comparative biology and taxonomic classification.</title>
        <authorList>
            <person name="Goeker M."/>
        </authorList>
    </citation>
    <scope>NUCLEOTIDE SEQUENCE [LARGE SCALE GENOMIC DNA]</scope>
    <source>
        <strain evidence="6 7">DSM 103526</strain>
    </source>
</reference>
<accession>A0A841L6C1</accession>
<dbReference type="PRINTS" id="PR00304">
    <property type="entry name" value="TCOMPLEXTCP1"/>
</dbReference>
<dbReference type="EMBL" id="JACHEN010000030">
    <property type="protein sequence ID" value="MBB6217939.1"/>
    <property type="molecule type" value="Genomic_DNA"/>
</dbReference>
<evidence type="ECO:0000256" key="3">
    <source>
        <dbReference type="ARBA" id="ARBA00022741"/>
    </source>
</evidence>
<dbReference type="InterPro" id="IPR002423">
    <property type="entry name" value="Cpn60/GroEL/TCP-1"/>
</dbReference>
<dbReference type="Proteomes" id="UP000579281">
    <property type="component" value="Unassembled WGS sequence"/>
</dbReference>
<keyword evidence="7" id="KW-1185">Reference proteome</keyword>
<protein>
    <submittedName>
        <fullName evidence="6">Chaperonin GroEL (HSP60 family)</fullName>
    </submittedName>
</protein>
<evidence type="ECO:0000256" key="2">
    <source>
        <dbReference type="ARBA" id="ARBA00008020"/>
    </source>
</evidence>
<dbReference type="GO" id="GO:0016887">
    <property type="term" value="F:ATP hydrolysis activity"/>
    <property type="evidence" value="ECO:0007669"/>
    <property type="project" value="InterPro"/>
</dbReference>
<dbReference type="InterPro" id="IPR027410">
    <property type="entry name" value="TCP-1-like_intermed_sf"/>
</dbReference>
<proteinExistence type="inferred from homology"/>
<dbReference type="Gene3D" id="3.30.260.10">
    <property type="entry name" value="TCP-1-like chaperonin intermediate domain"/>
    <property type="match status" value="1"/>
</dbReference>